<evidence type="ECO:0000259" key="2">
    <source>
        <dbReference type="Pfam" id="PF03713"/>
    </source>
</evidence>
<proteinExistence type="predicted"/>
<name>A0A1C6SDK1_9ACTN</name>
<keyword evidence="4" id="KW-1185">Reference proteome</keyword>
<evidence type="ECO:0000313" key="3">
    <source>
        <dbReference type="EMBL" id="SCL27537.1"/>
    </source>
</evidence>
<sequence>MTVRHGRFLAVAMVLLVVGAAALLLRFAAEPPEPPEEPLPPAARPTATPVPDGPPVVVPGRPGESAVTRAGSDVRPDVSPGYNDADVSFVRAMIPHHSQALEMADLARQRAGDPAVRALAERIRASQGPEVGMLRGWLATRGLPAEATGHGHGSGAMRGMQSPEAMRHLAAVRGADFDRLFVSMMTDHHRGAVAMATDLLRVGADLTLSEFATAVAVEQNVEIDRMRTLLDR</sequence>
<reference evidence="4" key="1">
    <citation type="submission" date="2016-06" db="EMBL/GenBank/DDBJ databases">
        <authorList>
            <person name="Varghese N."/>
        </authorList>
    </citation>
    <scope>NUCLEOTIDE SEQUENCE [LARGE SCALE GENOMIC DNA]</scope>
    <source>
        <strain evidence="4">DSM 46123</strain>
    </source>
</reference>
<feature type="domain" description="DUF305" evidence="2">
    <location>
        <begin position="86"/>
        <end position="230"/>
    </location>
</feature>
<dbReference type="Proteomes" id="UP000198906">
    <property type="component" value="Unassembled WGS sequence"/>
</dbReference>
<dbReference type="InterPro" id="IPR005183">
    <property type="entry name" value="DUF305_CopM-like"/>
</dbReference>
<evidence type="ECO:0000256" key="1">
    <source>
        <dbReference type="SAM" id="MobiDB-lite"/>
    </source>
</evidence>
<protein>
    <submittedName>
        <fullName evidence="3">Uncharacterized conserved protein, DUF305 family</fullName>
    </submittedName>
</protein>
<accession>A0A1C6SDK1</accession>
<evidence type="ECO:0000313" key="4">
    <source>
        <dbReference type="Proteomes" id="UP000198906"/>
    </source>
</evidence>
<dbReference type="AlphaFoldDB" id="A0A1C6SDK1"/>
<dbReference type="PANTHER" id="PTHR36933:SF1">
    <property type="entry name" value="SLL0788 PROTEIN"/>
    <property type="match status" value="1"/>
</dbReference>
<gene>
    <name evidence="3" type="ORF">GA0074694_4841</name>
</gene>
<organism evidence="3 4">
    <name type="scientific">Micromonospora inyonensis</name>
    <dbReference type="NCBI Taxonomy" id="47866"/>
    <lineage>
        <taxon>Bacteria</taxon>
        <taxon>Bacillati</taxon>
        <taxon>Actinomycetota</taxon>
        <taxon>Actinomycetes</taxon>
        <taxon>Micromonosporales</taxon>
        <taxon>Micromonosporaceae</taxon>
        <taxon>Micromonospora</taxon>
    </lineage>
</organism>
<dbReference type="Gene3D" id="1.20.1260.10">
    <property type="match status" value="1"/>
</dbReference>
<dbReference type="EMBL" id="FMHU01000002">
    <property type="protein sequence ID" value="SCL27537.1"/>
    <property type="molecule type" value="Genomic_DNA"/>
</dbReference>
<dbReference type="PANTHER" id="PTHR36933">
    <property type="entry name" value="SLL0788 PROTEIN"/>
    <property type="match status" value="1"/>
</dbReference>
<dbReference type="InterPro" id="IPR012347">
    <property type="entry name" value="Ferritin-like"/>
</dbReference>
<dbReference type="RefSeq" id="WP_091461962.1">
    <property type="nucleotide sequence ID" value="NZ_FMHU01000002.1"/>
</dbReference>
<feature type="region of interest" description="Disordered" evidence="1">
    <location>
        <begin position="31"/>
        <end position="79"/>
    </location>
</feature>
<dbReference type="Pfam" id="PF03713">
    <property type="entry name" value="DUF305"/>
    <property type="match status" value="1"/>
</dbReference>